<organism evidence="4 5">
    <name type="scientific">Adineta ricciae</name>
    <name type="common">Rotifer</name>
    <dbReference type="NCBI Taxonomy" id="249248"/>
    <lineage>
        <taxon>Eukaryota</taxon>
        <taxon>Metazoa</taxon>
        <taxon>Spiralia</taxon>
        <taxon>Gnathifera</taxon>
        <taxon>Rotifera</taxon>
        <taxon>Eurotatoria</taxon>
        <taxon>Bdelloidea</taxon>
        <taxon>Adinetida</taxon>
        <taxon>Adinetidae</taxon>
        <taxon>Adineta</taxon>
    </lineage>
</organism>
<comment type="caution">
    <text evidence="4">The sequence shown here is derived from an EMBL/GenBank/DDBJ whole genome shotgun (WGS) entry which is preliminary data.</text>
</comment>
<evidence type="ECO:0000313" key="5">
    <source>
        <dbReference type="Proteomes" id="UP000663852"/>
    </source>
</evidence>
<dbReference type="InterPro" id="IPR050952">
    <property type="entry name" value="TRIM-NHL_E3_ligases"/>
</dbReference>
<dbReference type="Pfam" id="PF02010">
    <property type="entry name" value="REJ"/>
    <property type="match status" value="1"/>
</dbReference>
<evidence type="ECO:0000256" key="2">
    <source>
        <dbReference type="PROSITE-ProRule" id="PRU00504"/>
    </source>
</evidence>
<keyword evidence="1" id="KW-0677">Repeat</keyword>
<feature type="repeat" description="NHL" evidence="2">
    <location>
        <begin position="496"/>
        <end position="535"/>
    </location>
</feature>
<dbReference type="Proteomes" id="UP000663852">
    <property type="component" value="Unassembled WGS sequence"/>
</dbReference>
<dbReference type="PANTHER" id="PTHR24104">
    <property type="entry name" value="E3 UBIQUITIN-PROTEIN LIGASE NHLRC1-RELATED"/>
    <property type="match status" value="1"/>
</dbReference>
<gene>
    <name evidence="4" type="ORF">EDS130_LOCUS28637</name>
</gene>
<name>A0A815AVU6_ADIRI</name>
<evidence type="ECO:0000256" key="1">
    <source>
        <dbReference type="ARBA" id="ARBA00022737"/>
    </source>
</evidence>
<dbReference type="InterPro" id="IPR002859">
    <property type="entry name" value="PKD/REJ-like"/>
</dbReference>
<evidence type="ECO:0000259" key="3">
    <source>
        <dbReference type="Pfam" id="PF02010"/>
    </source>
</evidence>
<dbReference type="CDD" id="cd05819">
    <property type="entry name" value="NHL"/>
    <property type="match status" value="2"/>
</dbReference>
<dbReference type="Pfam" id="PF01436">
    <property type="entry name" value="NHL"/>
    <property type="match status" value="1"/>
</dbReference>
<proteinExistence type="predicted"/>
<reference evidence="4" key="1">
    <citation type="submission" date="2021-02" db="EMBL/GenBank/DDBJ databases">
        <authorList>
            <person name="Nowell W R."/>
        </authorList>
    </citation>
    <scope>NUCLEOTIDE SEQUENCE</scope>
</reference>
<dbReference type="InterPro" id="IPR011042">
    <property type="entry name" value="6-blade_b-propeller_TolB-like"/>
</dbReference>
<dbReference type="Gene3D" id="2.120.10.30">
    <property type="entry name" value="TolB, C-terminal domain"/>
    <property type="match status" value="2"/>
</dbReference>
<dbReference type="EMBL" id="CAJNOJ010000188">
    <property type="protein sequence ID" value="CAF1263491.1"/>
    <property type="molecule type" value="Genomic_DNA"/>
</dbReference>
<dbReference type="PROSITE" id="PS51125">
    <property type="entry name" value="NHL"/>
    <property type="match status" value="1"/>
</dbReference>
<protein>
    <recommendedName>
        <fullName evidence="3">PKD/REJ-like domain-containing protein</fullName>
    </recommendedName>
</protein>
<feature type="domain" description="PKD/REJ-like" evidence="3">
    <location>
        <begin position="1041"/>
        <end position="1444"/>
    </location>
</feature>
<dbReference type="InterPro" id="IPR001258">
    <property type="entry name" value="NHL_repeat"/>
</dbReference>
<sequence>MASQTSKTIFLAGCGGGYDVFGCLPYYFKLKASGDYDITLINYTFTKLALLNQHSEQVTTVLFRVDPQANIAWLTDDVYFPEQRLANELQVPIYAILCDYTATRIELIVEAYKHLIHGRCIDELILIDGGSDVLLTGNELELGTPVEDISHARAVDLLSTDEVKAKYIVVIGINLEVGHDVQKSDIDTRVTALSSDTIFKWLWQYEHDDDVRRYVEIFHRCSPSQSIVHSLICAALEGRRGYYLPEHLRDRIRNSVVELSDETCISIVYRLNDVMRHNVYFQRLTPEMNLNQVFDEIYDSIDDDSSSIDAAVSSQKSNSDVPHFIRTVLSSNNKVWRLILVISYYQPQFCPLPTWNSAGIPFANESIVGKHPIALFIDKNDTVYVANRDTGQILIWLRNSTIPSQTLTDTLTDSRSLFVSDIGDIYIDNGFANKRVAKWISSTSTFTTVMAVDGPCEGLFIDINQTLYCSMFFMHKIVKKWLNNASLLPIIAAGTGTAGPGAHEISQPGGIFVDTNFDLYVADCGNNRVQLYKPGNANGTTVAGDQSRLVTYTLHCPSGVTLDYDKYLFIVENTGHRVIGSGPYGFRCLVGCGGEGSQAHQLSKPFSFAFDSYGNMFISDQNNHRIQKFFLLLNNSCDETTINSRLTSELTTSESQQDQINSQMVPSMTIQTEKGTVSKNFPFSNTPSSQLIALSLNQPNLCPTATWAQSGITFANETIIGRLPIAIFINRNNTIYIPNRDEKNILVWENGAMTPTKNISGKLSYLASVFVTNIGDIYITNGGSRRRIDKWISSSNTFVTIMYVNTSCFSLFVDIDEDIYCSLYEEHKVFKIQVNDSTPTVIAGTGSSGSSTSELNGPMGIFIDANFDFYVADCHNNRIQFYRLGQSQASTVLGKGSSDSTFRLNCPSGIAIDANRYLFVVDSSNHRVVGSGPYGFRCLIGCDKKQRELKHPRVLSFDSYGNIFISDRDNNRTQKYLFLNESCNLEQTSISPMTSKMVTTSITKDLNNASQCIVPPSIQLAPELSSTSEYQRNEEIFLSSSVEFICNKPFLIYSKWTISNSSQELQFNAGVVETTYNDLYIPPNTLPVGLYQVKLTISTSISSTLTSHQSIYIQINPSGIILNLIPHGISMITHEYRRDLQLNPGKYSIDLDGNTFNANAWTYKYSCWSSSNITCLVNKGWKYDDLIESSITVFNHVFQVNQIYEFHVEIINKKNSSAKFSSFLIVKIQEKSSPFVTINCVILTLCIPQPSYQLINPRNQLFLHSQCFENCSNVQYIRWNIYYSLSDVHNWVLFNQTDTYENVSIFGRETNRLTITNDVFSKNQPFEYWKYEVVYSFDNAISSSSCNFRINQPPTHGWCEITRLNGTITTLFNISCSNWTDEHTIKDYSLFCWKTDPNKLTIVAFSVVPNFQVRLPSGHLHLVIHIRDRFDSYSRFNLSSIHISSNLSEFNDLIKIFSTTNINTNNQILSSISHELNQLNDENIHQAVSDGIPFVNIAVSPLNSKHFEQIIFASYNLDEYTKNLNFQSNLRETFIQFNYNLTIEYILSLHLQSSTLVHLTQSTNQLTQTTLLIALKQCVKLSQTLHSISTRISYEDARTVTTELLQSVANILTGFHGPLQQRMVNLHWKLFNVDDLTSQINRIISYLTSTLIIHLNAQQDLIIDTQQISFSIRYEQSQKNFLRSIVMPLAPNGNQLETKLSRSVSRSFVDFNGNEVITMRTAKEIIIPRDPNFILPRFILQNVSTIEKSFNFKLLSIQPSYSIHFDIDPMNSNASYLFIYQFSHQRIDWKHLSGLTLLCQQNLTNEHYYSYYIDNQQTVDHHSLIFGLRELTSDEILIYCSSKTNHHPPIVNEDSHFTTNYQLRIYSSSCFYMDDNNQWKSDELIVGPESNLYHTQCFVRNKN</sequence>
<dbReference type="PANTHER" id="PTHR24104:SF25">
    <property type="entry name" value="PROTEIN LIN-41"/>
    <property type="match status" value="1"/>
</dbReference>
<accession>A0A815AVU6</accession>
<evidence type="ECO:0000313" key="4">
    <source>
        <dbReference type="EMBL" id="CAF1263491.1"/>
    </source>
</evidence>
<dbReference type="GO" id="GO:0008270">
    <property type="term" value="F:zinc ion binding"/>
    <property type="evidence" value="ECO:0007669"/>
    <property type="project" value="UniProtKB-KW"/>
</dbReference>
<dbReference type="OrthoDB" id="10259699at2759"/>
<dbReference type="SUPFAM" id="SSF101898">
    <property type="entry name" value="NHL repeat"/>
    <property type="match status" value="2"/>
</dbReference>